<comment type="caution">
    <text evidence="1">The sequence shown here is derived from an EMBL/GenBank/DDBJ whole genome shotgun (WGS) entry which is preliminary data.</text>
</comment>
<gene>
    <name evidence="1" type="ORF">GCM10023184_35120</name>
</gene>
<evidence type="ECO:0008006" key="3">
    <source>
        <dbReference type="Google" id="ProtNLM"/>
    </source>
</evidence>
<accession>A0ABP8HFB0</accession>
<dbReference type="EMBL" id="BAABGY010000011">
    <property type="protein sequence ID" value="GAA4338580.1"/>
    <property type="molecule type" value="Genomic_DNA"/>
</dbReference>
<keyword evidence="2" id="KW-1185">Reference proteome</keyword>
<protein>
    <recommendedName>
        <fullName evidence="3">DUF5723 domain-containing protein</fullName>
    </recommendedName>
</protein>
<evidence type="ECO:0000313" key="2">
    <source>
        <dbReference type="Proteomes" id="UP001501725"/>
    </source>
</evidence>
<evidence type="ECO:0000313" key="1">
    <source>
        <dbReference type="EMBL" id="GAA4338580.1"/>
    </source>
</evidence>
<proteinExistence type="predicted"/>
<dbReference type="Proteomes" id="UP001501725">
    <property type="component" value="Unassembled WGS sequence"/>
</dbReference>
<name>A0ABP8HFB0_9BACT</name>
<sequence length="421" mass="47785">MSRVDGFATFTVQNLPDMRTIFFLILLLPAALRAQNEKEGLDKLSPRELTIPTSPLFDLMGQAPSQVARTADIRDFKVDWSMRNWRLNPNIAIQAQPIWELAYNRRPLDKYQRATPFQHRLSSLDVSLGTVQTEAADRRIGWALKLNVYRQRDPLLLRGVYDDIQQAYADELVQLRDKERFILRRLDSTTRPDELKVLREELKQNDGQLTSFHARRNTAIQERARTFIVDNWNAAYVDVAFGKIYTYATDSAGSLGKLRVNRNTGSGAWINFGFGVGKRGLVSGLVRSTFYEEEVNFLLRDETTGEETAASAVAANRLLTLGINLRYGGPVYSFFVEFLREGKSLRTPSAALQEAFTAPTGKAVITSTVRWDIVHPYSINIGGDWRIGRNVILNYGMRCVLDANFKTTQFIPIANISCMMR</sequence>
<reference evidence="2" key="1">
    <citation type="journal article" date="2019" name="Int. J. Syst. Evol. Microbiol.">
        <title>The Global Catalogue of Microorganisms (GCM) 10K type strain sequencing project: providing services to taxonomists for standard genome sequencing and annotation.</title>
        <authorList>
            <consortium name="The Broad Institute Genomics Platform"/>
            <consortium name="The Broad Institute Genome Sequencing Center for Infectious Disease"/>
            <person name="Wu L."/>
            <person name="Ma J."/>
        </authorList>
    </citation>
    <scope>NUCLEOTIDE SEQUENCE [LARGE SCALE GENOMIC DNA]</scope>
    <source>
        <strain evidence="2">JCM 17919</strain>
    </source>
</reference>
<organism evidence="1 2">
    <name type="scientific">Flaviaesturariibacter amylovorans</name>
    <dbReference type="NCBI Taxonomy" id="1084520"/>
    <lineage>
        <taxon>Bacteria</taxon>
        <taxon>Pseudomonadati</taxon>
        <taxon>Bacteroidota</taxon>
        <taxon>Chitinophagia</taxon>
        <taxon>Chitinophagales</taxon>
        <taxon>Chitinophagaceae</taxon>
        <taxon>Flaviaestuariibacter</taxon>
    </lineage>
</organism>